<dbReference type="EMBL" id="CP036269">
    <property type="protein sequence ID" value="QDT42816.1"/>
    <property type="molecule type" value="Genomic_DNA"/>
</dbReference>
<evidence type="ECO:0000313" key="3">
    <source>
        <dbReference type="Proteomes" id="UP000317171"/>
    </source>
</evidence>
<proteinExistence type="predicted"/>
<name>A0A517RG10_9PLAN</name>
<feature type="region of interest" description="Disordered" evidence="1">
    <location>
        <begin position="257"/>
        <end position="282"/>
    </location>
</feature>
<dbReference type="AlphaFoldDB" id="A0A517RG10"/>
<protein>
    <submittedName>
        <fullName evidence="2">Uncharacterized protein</fullName>
    </submittedName>
</protein>
<organism evidence="2 3">
    <name type="scientific">Gimesia alba</name>
    <dbReference type="NCBI Taxonomy" id="2527973"/>
    <lineage>
        <taxon>Bacteria</taxon>
        <taxon>Pseudomonadati</taxon>
        <taxon>Planctomycetota</taxon>
        <taxon>Planctomycetia</taxon>
        <taxon>Planctomycetales</taxon>
        <taxon>Planctomycetaceae</taxon>
        <taxon>Gimesia</taxon>
    </lineage>
</organism>
<reference evidence="2 3" key="1">
    <citation type="submission" date="2019-02" db="EMBL/GenBank/DDBJ databases">
        <title>Deep-cultivation of Planctomycetes and their phenomic and genomic characterization uncovers novel biology.</title>
        <authorList>
            <person name="Wiegand S."/>
            <person name="Jogler M."/>
            <person name="Boedeker C."/>
            <person name="Pinto D."/>
            <person name="Vollmers J."/>
            <person name="Rivas-Marin E."/>
            <person name="Kohn T."/>
            <person name="Peeters S.H."/>
            <person name="Heuer A."/>
            <person name="Rast P."/>
            <person name="Oberbeckmann S."/>
            <person name="Bunk B."/>
            <person name="Jeske O."/>
            <person name="Meyerdierks A."/>
            <person name="Storesund J.E."/>
            <person name="Kallscheuer N."/>
            <person name="Luecker S."/>
            <person name="Lage O.M."/>
            <person name="Pohl T."/>
            <person name="Merkel B.J."/>
            <person name="Hornburger P."/>
            <person name="Mueller R.-W."/>
            <person name="Bruemmer F."/>
            <person name="Labrenz M."/>
            <person name="Spormann A.M."/>
            <person name="Op den Camp H."/>
            <person name="Overmann J."/>
            <person name="Amann R."/>
            <person name="Jetten M.S.M."/>
            <person name="Mascher T."/>
            <person name="Medema M.H."/>
            <person name="Devos D.P."/>
            <person name="Kaster A.-K."/>
            <person name="Ovreas L."/>
            <person name="Rohde M."/>
            <person name="Galperin M.Y."/>
            <person name="Jogler C."/>
        </authorList>
    </citation>
    <scope>NUCLEOTIDE SEQUENCE [LARGE SCALE GENOMIC DNA]</scope>
    <source>
        <strain evidence="2 3">Pan241w</strain>
    </source>
</reference>
<gene>
    <name evidence="2" type="ORF">Pan241w_29050</name>
</gene>
<dbReference type="KEGG" id="gaz:Pan241w_29050"/>
<evidence type="ECO:0000313" key="2">
    <source>
        <dbReference type="EMBL" id="QDT42816.1"/>
    </source>
</evidence>
<keyword evidence="3" id="KW-1185">Reference proteome</keyword>
<evidence type="ECO:0000256" key="1">
    <source>
        <dbReference type="SAM" id="MobiDB-lite"/>
    </source>
</evidence>
<dbReference type="Proteomes" id="UP000317171">
    <property type="component" value="Chromosome"/>
</dbReference>
<feature type="compositionally biased region" description="Polar residues" evidence="1">
    <location>
        <begin position="331"/>
        <end position="345"/>
    </location>
</feature>
<sequence>MKISNMNWFGSFMARQRRSRFQQNTISQGPLRGRLSSLLVVVCCLAGLFFMHDLPAGEQKDPTAPQLIVRDVSVFLVSAHGKKLNDAALFRSTTPGYMLSRRLSADAGESDQPAPLGLITFEGPPVKDIDVLVEFPSGRFLSHWPTARIQSKRIYWRSQNLLEESPVSMRMPDAHWLSHLQTADRLFVKGIDKCERFILYDVELSHTPRITLSHAKEGFQIQNQEAFPLKHVMVVQPTDKKSDWKLASVDLVPGVKKVEKKPETKPAAATNEKKVDPLSDESLTKKAKVEKAKEKAKQLAALGNKLKEIGALPTVNVPAEKAGNKPAAAATSTQKSPPVSVPYQSESPLSKTQALAEWEKNLVTLGLGKPEVAHVLKILGQQAFREDQATVVYCMDESYLDKLLPLEITPFPDVVRRTAIVILLDADPALLKRIDQLIVQLGDANWEKRNEAQQKLEGYGKAAQVQLQKATKNKDLEIVFRAEQILENIK</sequence>
<accession>A0A517RG10</accession>
<feature type="region of interest" description="Disordered" evidence="1">
    <location>
        <begin position="323"/>
        <end position="345"/>
    </location>
</feature>
<feature type="compositionally biased region" description="Basic and acidic residues" evidence="1">
    <location>
        <begin position="271"/>
        <end position="282"/>
    </location>
</feature>